<reference evidence="2 3" key="1">
    <citation type="submission" date="2016-01" db="EMBL/GenBank/DDBJ databases">
        <authorList>
            <consortium name="TB Trials Study Group"/>
            <person name="Sutton G."/>
            <person name="Brinkac L."/>
            <person name="Sanka R."/>
            <person name="Adams M."/>
            <person name="Lau E.L."/>
            <person name="Macaden R."/>
            <person name="Grewal H.M.S."/>
        </authorList>
    </citation>
    <scope>NUCLEOTIDE SEQUENCE [LARGE SCALE GENOMIC DNA]</scope>
    <source>
        <strain evidence="2 3">IS-1744</strain>
    </source>
</reference>
<protein>
    <recommendedName>
        <fullName evidence="4">Secreted protein</fullName>
    </recommendedName>
</protein>
<evidence type="ECO:0000313" key="2">
    <source>
        <dbReference type="EMBL" id="KUI07696.1"/>
    </source>
</evidence>
<proteinExistence type="predicted"/>
<accession>A0A101A0K7</accession>
<feature type="chain" id="PRO_5007092416" description="Secreted protein" evidence="1">
    <location>
        <begin position="25"/>
        <end position="82"/>
    </location>
</feature>
<evidence type="ECO:0000256" key="1">
    <source>
        <dbReference type="SAM" id="SignalP"/>
    </source>
</evidence>
<keyword evidence="1" id="KW-0732">Signal</keyword>
<dbReference type="RefSeq" id="WP_064399701.1">
    <property type="nucleotide sequence ID" value="NZ_LQIR01000067.1"/>
</dbReference>
<feature type="signal peptide" evidence="1">
    <location>
        <begin position="1"/>
        <end position="24"/>
    </location>
</feature>
<evidence type="ECO:0000313" key="3">
    <source>
        <dbReference type="Proteomes" id="UP000053707"/>
    </source>
</evidence>
<gene>
    <name evidence="2" type="ORF">AU192_09450</name>
</gene>
<keyword evidence="3" id="KW-1185">Reference proteome</keyword>
<organism evidence="2 3">
    <name type="scientific">Mycobacterium lehmannii</name>
    <dbReference type="NCBI Taxonomy" id="2048550"/>
    <lineage>
        <taxon>Bacteria</taxon>
        <taxon>Bacillati</taxon>
        <taxon>Actinomycetota</taxon>
        <taxon>Actinomycetes</taxon>
        <taxon>Mycobacteriales</taxon>
        <taxon>Mycobacteriaceae</taxon>
        <taxon>Mycobacterium</taxon>
    </lineage>
</organism>
<dbReference type="AlphaFoldDB" id="A0A101A0K7"/>
<name>A0A101A0K7_9MYCO</name>
<evidence type="ECO:0008006" key="4">
    <source>
        <dbReference type="Google" id="ProtNLM"/>
    </source>
</evidence>
<sequence>MKKAIAAAGLAFAGLMGAAGTAHAVDYLETDANGQPWFWPTEAECQSDAPIVWNDPNFDRAYPYWFCAPGDGGWYLFSTDAQ</sequence>
<comment type="caution">
    <text evidence="2">The sequence shown here is derived from an EMBL/GenBank/DDBJ whole genome shotgun (WGS) entry which is preliminary data.</text>
</comment>
<dbReference type="Proteomes" id="UP000053707">
    <property type="component" value="Unassembled WGS sequence"/>
</dbReference>
<dbReference type="EMBL" id="LQIR01000067">
    <property type="protein sequence ID" value="KUI07696.1"/>
    <property type="molecule type" value="Genomic_DNA"/>
</dbReference>